<feature type="domain" description="J" evidence="2">
    <location>
        <begin position="6"/>
        <end position="71"/>
    </location>
</feature>
<evidence type="ECO:0000313" key="3">
    <source>
        <dbReference type="EMBL" id="OBV37437.1"/>
    </source>
</evidence>
<evidence type="ECO:0000256" key="1">
    <source>
        <dbReference type="SAM" id="Phobius"/>
    </source>
</evidence>
<feature type="transmembrane region" description="Helical" evidence="1">
    <location>
        <begin position="419"/>
        <end position="438"/>
    </location>
</feature>
<proteinExistence type="predicted"/>
<name>A0A1A7BVA9_9BURK</name>
<keyword evidence="1" id="KW-0472">Membrane</keyword>
<gene>
    <name evidence="3" type="ORF">ASR47_100397</name>
</gene>
<dbReference type="STRING" id="1747903.ASR47_100397"/>
<feature type="transmembrane region" description="Helical" evidence="1">
    <location>
        <begin position="581"/>
        <end position="601"/>
    </location>
</feature>
<dbReference type="Proteomes" id="UP000092713">
    <property type="component" value="Unassembled WGS sequence"/>
</dbReference>
<feature type="transmembrane region" description="Helical" evidence="1">
    <location>
        <begin position="348"/>
        <end position="372"/>
    </location>
</feature>
<feature type="transmembrane region" description="Helical" evidence="1">
    <location>
        <begin position="315"/>
        <end position="336"/>
    </location>
</feature>
<dbReference type="AlphaFoldDB" id="A0A1A7BVA9"/>
<dbReference type="SUPFAM" id="SSF46565">
    <property type="entry name" value="Chaperone J-domain"/>
    <property type="match status" value="1"/>
</dbReference>
<feature type="transmembrane region" description="Helical" evidence="1">
    <location>
        <begin position="393"/>
        <end position="413"/>
    </location>
</feature>
<protein>
    <recommendedName>
        <fullName evidence="2">J domain-containing protein</fullName>
    </recommendedName>
</protein>
<keyword evidence="4" id="KW-1185">Reference proteome</keyword>
<accession>A0A1A7BVA9</accession>
<dbReference type="RefSeq" id="WP_065309685.1">
    <property type="nucleotide sequence ID" value="NZ_LOCQ01000060.1"/>
</dbReference>
<feature type="transmembrane region" description="Helical" evidence="1">
    <location>
        <begin position="445"/>
        <end position="462"/>
    </location>
</feature>
<dbReference type="PATRIC" id="fig|1747903.4.peg.949"/>
<dbReference type="PROSITE" id="PS50076">
    <property type="entry name" value="DNAJ_2"/>
    <property type="match status" value="1"/>
</dbReference>
<reference evidence="3 4" key="1">
    <citation type="submission" date="2016-04" db="EMBL/GenBank/DDBJ databases">
        <title>Draft genome sequence of Janthinobacterium psychrotolerans sp. nov., isolated from freshwater sediments in Denmark.</title>
        <authorList>
            <person name="Gong X."/>
            <person name="Skrivergaard S."/>
            <person name="Korsgaard B.S."/>
            <person name="Schreiber L."/>
            <person name="Marshall I.P."/>
            <person name="Finster K."/>
            <person name="Schramm A."/>
        </authorList>
    </citation>
    <scope>NUCLEOTIDE SEQUENCE [LARGE SCALE GENOMIC DNA]</scope>
    <source>
        <strain evidence="3 4">S3-2</strain>
    </source>
</reference>
<dbReference type="InterPro" id="IPR001623">
    <property type="entry name" value="DnaJ_domain"/>
</dbReference>
<dbReference type="OrthoDB" id="5524449at2"/>
<keyword evidence="1" id="KW-0812">Transmembrane</keyword>
<dbReference type="CDD" id="cd06257">
    <property type="entry name" value="DnaJ"/>
    <property type="match status" value="1"/>
</dbReference>
<dbReference type="EMBL" id="LOCQ01000060">
    <property type="protein sequence ID" value="OBV37437.1"/>
    <property type="molecule type" value="Genomic_DNA"/>
</dbReference>
<feature type="transmembrane region" description="Helical" evidence="1">
    <location>
        <begin position="468"/>
        <end position="486"/>
    </location>
</feature>
<organism evidence="3 4">
    <name type="scientific">Janthinobacterium psychrotolerans</name>
    <dbReference type="NCBI Taxonomy" id="1747903"/>
    <lineage>
        <taxon>Bacteria</taxon>
        <taxon>Pseudomonadati</taxon>
        <taxon>Pseudomonadota</taxon>
        <taxon>Betaproteobacteria</taxon>
        <taxon>Burkholderiales</taxon>
        <taxon>Oxalobacteraceae</taxon>
        <taxon>Janthinobacterium</taxon>
    </lineage>
</organism>
<sequence length="614" mass="67852">MNSRRSLWHILGTEPTGDERAIKRAYAKRLKVTRPEDDPQAFQELRDAYEYALHHAPRFAEELAQSHEEFEVAAPVAVPEPVVEMPLEAQVETKLESPPAELWGIVENTIPAPPAELWGVIDTPPPPPPELWGVIEIDPAEEAASIWQACLDQLQQLGAEPALAHTLQDPALLRLDVREEFELCALRYCASENYNIDLRDAVFAALGWNGDFSYLARSHGELVRSAVQRYRADQSFMHFIDFGENYPGLDVIMSQKPPSAYARQLSDQKFTRQLRELLYTIRWHHGEMLACKLDIAQFERWEHAVFSKRYFRQTALHSAALGFALHFMLAGVVSVAGMELDNVGSKVSLFGCQALAFALLAMLALRWPAALFDQLQGFKERTDERLPALQSRPGLLQLGWIIPFMFVSLLLFAPGPAPTLRVATASALCVLALLAYAANRSLLQGLFGYAVGLSLFASIFMSGKGQSALAIGDSMMLVFCLLVLALRTANGLYGQCGWPEAMLPRLRATWVTGAAIGLAALALQPAVATVLGAMLFAWACVGMLFAPADLRWKFSWPLVLAPAIASFLLAGQVSGTQTHTMIKLGAVLALAVLYFTMLHLYRLHRLSRTQNGLS</sequence>
<keyword evidence="1" id="KW-1133">Transmembrane helix</keyword>
<comment type="caution">
    <text evidence="3">The sequence shown here is derived from an EMBL/GenBank/DDBJ whole genome shotgun (WGS) entry which is preliminary data.</text>
</comment>
<dbReference type="InterPro" id="IPR036869">
    <property type="entry name" value="J_dom_sf"/>
</dbReference>
<evidence type="ECO:0000259" key="2">
    <source>
        <dbReference type="PROSITE" id="PS50076"/>
    </source>
</evidence>
<evidence type="ECO:0000313" key="4">
    <source>
        <dbReference type="Proteomes" id="UP000092713"/>
    </source>
</evidence>
<feature type="transmembrane region" description="Helical" evidence="1">
    <location>
        <begin position="558"/>
        <end position="575"/>
    </location>
</feature>